<protein>
    <submittedName>
        <fullName evidence="1">Uncharacterized protein</fullName>
    </submittedName>
</protein>
<dbReference type="PROSITE" id="PS51318">
    <property type="entry name" value="TAT"/>
    <property type="match status" value="1"/>
</dbReference>
<proteinExistence type="predicted"/>
<keyword evidence="2" id="KW-1185">Reference proteome</keyword>
<evidence type="ECO:0000313" key="2">
    <source>
        <dbReference type="Proteomes" id="UP000184111"/>
    </source>
</evidence>
<dbReference type="Proteomes" id="UP000184111">
    <property type="component" value="Unassembled WGS sequence"/>
</dbReference>
<evidence type="ECO:0000313" key="1">
    <source>
        <dbReference type="EMBL" id="SHN32803.1"/>
    </source>
</evidence>
<accession>A0A1M7QNW2</accession>
<gene>
    <name evidence="1" type="ORF">SAMN05216499_13835</name>
</gene>
<dbReference type="EMBL" id="FRBI01000038">
    <property type="protein sequence ID" value="SHN32803.1"/>
    <property type="molecule type" value="Genomic_DNA"/>
</dbReference>
<name>A0A1M7QNW2_9ACTN</name>
<organism evidence="1 2">
    <name type="scientific">Actinacidiphila paucisporea</name>
    <dbReference type="NCBI Taxonomy" id="310782"/>
    <lineage>
        <taxon>Bacteria</taxon>
        <taxon>Bacillati</taxon>
        <taxon>Actinomycetota</taxon>
        <taxon>Actinomycetes</taxon>
        <taxon>Kitasatosporales</taxon>
        <taxon>Streptomycetaceae</taxon>
        <taxon>Actinacidiphila</taxon>
    </lineage>
</organism>
<dbReference type="AlphaFoldDB" id="A0A1M7QNW2"/>
<dbReference type="InterPro" id="IPR006311">
    <property type="entry name" value="TAT_signal"/>
</dbReference>
<dbReference type="OrthoDB" id="5148901at2"/>
<reference evidence="1 2" key="1">
    <citation type="submission" date="2016-11" db="EMBL/GenBank/DDBJ databases">
        <authorList>
            <person name="Jaros S."/>
            <person name="Januszkiewicz K."/>
            <person name="Wedrychowicz H."/>
        </authorList>
    </citation>
    <scope>NUCLEOTIDE SEQUENCE [LARGE SCALE GENOMIC DNA]</scope>
    <source>
        <strain evidence="1 2">CGMCC 4.2025</strain>
    </source>
</reference>
<sequence length="150" mass="16087">MDLPAHAAAPPREDPAEVSGRRAFLGKTLAVTAGLAGATVAAGATAAPAHASSLRPQATQTYWRFCSKCYGMFYWGYSGNGVCPAGADHLAQGYNFVLPHDVVETPTAQAYWRFCSKCYGMFYWGYSTRGRCPAGADHLAQGYNFVLPHS</sequence>
<dbReference type="RefSeq" id="WP_143172642.1">
    <property type="nucleotide sequence ID" value="NZ_FRBI01000038.1"/>
</dbReference>